<comment type="similarity">
    <text evidence="1">Belongs to the bactofilin family.</text>
</comment>
<dbReference type="SUPFAM" id="SSF51161">
    <property type="entry name" value="Trimeric LpxA-like enzymes"/>
    <property type="match status" value="1"/>
</dbReference>
<keyword evidence="3" id="KW-1185">Reference proteome</keyword>
<evidence type="ECO:0000313" key="3">
    <source>
        <dbReference type="Proteomes" id="UP000711995"/>
    </source>
</evidence>
<dbReference type="PANTHER" id="PTHR35024:SF4">
    <property type="entry name" value="POLYMER-FORMING CYTOSKELETAL PROTEIN"/>
    <property type="match status" value="1"/>
</dbReference>
<dbReference type="PANTHER" id="PTHR35024">
    <property type="entry name" value="HYPOTHETICAL CYTOSOLIC PROTEIN"/>
    <property type="match status" value="1"/>
</dbReference>
<gene>
    <name evidence="2" type="ORF">HCT14_05150</name>
</gene>
<dbReference type="InterPro" id="IPR007607">
    <property type="entry name" value="BacA/B"/>
</dbReference>
<proteinExistence type="inferred from homology"/>
<evidence type="ECO:0000313" key="2">
    <source>
        <dbReference type="EMBL" id="NIZ40889.1"/>
    </source>
</evidence>
<organism evidence="2 3">
    <name type="scientific">Entomospira entomophila</name>
    <dbReference type="NCBI Taxonomy" id="2719988"/>
    <lineage>
        <taxon>Bacteria</taxon>
        <taxon>Pseudomonadati</taxon>
        <taxon>Spirochaetota</taxon>
        <taxon>Spirochaetia</taxon>
        <taxon>Spirochaetales</taxon>
        <taxon>Spirochaetaceae</taxon>
        <taxon>Entomospira</taxon>
    </lineage>
</organism>
<dbReference type="Pfam" id="PF04519">
    <property type="entry name" value="Bactofilin"/>
    <property type="match status" value="1"/>
</dbReference>
<dbReference type="InterPro" id="IPR011004">
    <property type="entry name" value="Trimer_LpxA-like_sf"/>
</dbReference>
<name>A0A968KRM3_9SPIO</name>
<dbReference type="RefSeq" id="WP_167700476.1">
    <property type="nucleotide sequence ID" value="NZ_CP118174.1"/>
</dbReference>
<dbReference type="AlphaFoldDB" id="A0A968KRM3"/>
<dbReference type="Proteomes" id="UP000711995">
    <property type="component" value="Unassembled WGS sequence"/>
</dbReference>
<sequence>MAEIHAKKIDESSVESVFQEDVILEGNVQVKDGLAIKGRIIGDVKVESNIFIDKHASVVGNVESGESLYLLGALKGDVKTKSRVEVIGKGKLDGDVTTGRMVIENGSTFNGICKMGDQ</sequence>
<comment type="caution">
    <text evidence="2">The sequence shown here is derived from an EMBL/GenBank/DDBJ whole genome shotgun (WGS) entry which is preliminary data.</text>
</comment>
<reference evidence="2 3" key="1">
    <citation type="submission" date="2020-03" db="EMBL/GenBank/DDBJ databases">
        <title>Spirochaetal bacteria isolated from arthropods constitute a novel genus Entomospira genus novum within the order Spirochaetales.</title>
        <authorList>
            <person name="Grana-Miraglia L."/>
            <person name="Sikutova S."/>
            <person name="Fingerle V."/>
            <person name="Sing A."/>
            <person name="Castillo-Ramirez S."/>
            <person name="Margos G."/>
            <person name="Rudolf I."/>
        </authorList>
    </citation>
    <scope>NUCLEOTIDE SEQUENCE [LARGE SCALE GENOMIC DNA]</scope>
    <source>
        <strain evidence="2 3">BR193</strain>
    </source>
</reference>
<dbReference type="EMBL" id="JAATLJ010000001">
    <property type="protein sequence ID" value="NIZ40889.1"/>
    <property type="molecule type" value="Genomic_DNA"/>
</dbReference>
<protein>
    <submittedName>
        <fullName evidence="2">Polymer-forming cytoskeletal protein</fullName>
    </submittedName>
</protein>
<evidence type="ECO:0000256" key="1">
    <source>
        <dbReference type="ARBA" id="ARBA00044755"/>
    </source>
</evidence>
<accession>A0A968KRM3</accession>